<comment type="similarity">
    <text evidence="2">Belongs to the bacterial ribosomal protein bL12 family.</text>
</comment>
<evidence type="ECO:0000256" key="7">
    <source>
        <dbReference type="ARBA" id="ARBA00023274"/>
    </source>
</evidence>
<keyword evidence="7" id="KW-0687">Ribonucleoprotein</keyword>
<evidence type="ECO:0000256" key="1">
    <source>
        <dbReference type="ARBA" id="ARBA00004229"/>
    </source>
</evidence>
<dbReference type="GO" id="GO:1990904">
    <property type="term" value="C:ribonucleoprotein complex"/>
    <property type="evidence" value="ECO:0007669"/>
    <property type="project" value="UniProtKB-KW"/>
</dbReference>
<sequence>MAASACSTVSVTQCYTGPAASSLSRTHFLGQTLRLSPPFSRRSSLSLSICNPRAAVDTAKVEDLGNKLKNLTLEEARGLVDWLQSELGVSAAAFAPAAAPAVGVTAAADAAPAVEEKTEFDVIIEEVPTAQRIAVIKAIRSLTTLGLKEAKDLIEGLPKPLKEAVSKEDAEEAKKQLEAAGAKCSVK</sequence>
<dbReference type="GO" id="GO:0009507">
    <property type="term" value="C:chloroplast"/>
    <property type="evidence" value="ECO:0007669"/>
    <property type="project" value="UniProtKB-SubCell"/>
</dbReference>
<dbReference type="Gene3D" id="1.20.5.710">
    <property type="entry name" value="Single helix bin"/>
    <property type="match status" value="1"/>
</dbReference>
<dbReference type="PANTHER" id="PTHR45987">
    <property type="entry name" value="39S RIBOSOMAL PROTEIN L12"/>
    <property type="match status" value="1"/>
</dbReference>
<keyword evidence="3" id="KW-0150">Chloroplast</keyword>
<dbReference type="OrthoDB" id="250175at2759"/>
<comment type="subcellular location">
    <subcellularLocation>
        <location evidence="1">Plastid</location>
        <location evidence="1">Chloroplast</location>
    </subcellularLocation>
</comment>
<keyword evidence="11" id="KW-1185">Reference proteome</keyword>
<name>A0A9D4V6F2_ADICA</name>
<dbReference type="InterPro" id="IPR036235">
    <property type="entry name" value="Ribosomal_bL12_oligo_N_sf"/>
</dbReference>
<evidence type="ECO:0008006" key="12">
    <source>
        <dbReference type="Google" id="ProtNLM"/>
    </source>
</evidence>
<evidence type="ECO:0000256" key="3">
    <source>
        <dbReference type="ARBA" id="ARBA00022528"/>
    </source>
</evidence>
<protein>
    <recommendedName>
        <fullName evidence="12">50S ribosomal protein L12, chloroplastic</fullName>
    </recommendedName>
</protein>
<dbReference type="InterPro" id="IPR000206">
    <property type="entry name" value="Ribosomal_bL12"/>
</dbReference>
<dbReference type="SUPFAM" id="SSF54736">
    <property type="entry name" value="ClpS-like"/>
    <property type="match status" value="1"/>
</dbReference>
<evidence type="ECO:0000256" key="4">
    <source>
        <dbReference type="ARBA" id="ARBA00022640"/>
    </source>
</evidence>
<evidence type="ECO:0000256" key="2">
    <source>
        <dbReference type="ARBA" id="ARBA00007197"/>
    </source>
</evidence>
<gene>
    <name evidence="10" type="ORF">GOP47_0005791</name>
</gene>
<dbReference type="HAMAP" id="MF_00368">
    <property type="entry name" value="Ribosomal_bL12"/>
    <property type="match status" value="1"/>
</dbReference>
<dbReference type="GO" id="GO:0006412">
    <property type="term" value="P:translation"/>
    <property type="evidence" value="ECO:0007669"/>
    <property type="project" value="InterPro"/>
</dbReference>
<reference evidence="10 11" key="1">
    <citation type="submission" date="2021-01" db="EMBL/GenBank/DDBJ databases">
        <title>Adiantum capillus-veneris genome.</title>
        <authorList>
            <person name="Fang Y."/>
            <person name="Liao Q."/>
        </authorList>
    </citation>
    <scope>NUCLEOTIDE SEQUENCE [LARGE SCALE GENOMIC DNA]</scope>
    <source>
        <strain evidence="10">H3</strain>
        <tissue evidence="10">Leaf</tissue>
    </source>
</reference>
<keyword evidence="4" id="KW-0934">Plastid</keyword>
<evidence type="ECO:0000259" key="9">
    <source>
        <dbReference type="Pfam" id="PF16320"/>
    </source>
</evidence>
<dbReference type="GO" id="GO:0003735">
    <property type="term" value="F:structural constituent of ribosome"/>
    <property type="evidence" value="ECO:0007669"/>
    <property type="project" value="InterPro"/>
</dbReference>
<evidence type="ECO:0000313" key="11">
    <source>
        <dbReference type="Proteomes" id="UP000886520"/>
    </source>
</evidence>
<dbReference type="SUPFAM" id="SSF48300">
    <property type="entry name" value="Ribosomal protein L7/12, oligomerisation (N-terminal) domain"/>
    <property type="match status" value="1"/>
</dbReference>
<dbReference type="Pfam" id="PF00542">
    <property type="entry name" value="Ribosomal_L12"/>
    <property type="match status" value="1"/>
</dbReference>
<dbReference type="InterPro" id="IPR013823">
    <property type="entry name" value="Ribosomal_bL12_C"/>
</dbReference>
<dbReference type="AlphaFoldDB" id="A0A9D4V6F2"/>
<dbReference type="FunFam" id="3.30.1390.10:FF:000001">
    <property type="entry name" value="50S ribosomal protein L7/L12"/>
    <property type="match status" value="1"/>
</dbReference>
<dbReference type="GO" id="GO:0005840">
    <property type="term" value="C:ribosome"/>
    <property type="evidence" value="ECO:0007669"/>
    <property type="project" value="UniProtKB-KW"/>
</dbReference>
<dbReference type="GO" id="GO:0003729">
    <property type="term" value="F:mRNA binding"/>
    <property type="evidence" value="ECO:0007669"/>
    <property type="project" value="TreeGrafter"/>
</dbReference>
<dbReference type="CDD" id="cd00387">
    <property type="entry name" value="Ribosomal_L7_L12"/>
    <property type="match status" value="1"/>
</dbReference>
<accession>A0A9D4V6F2</accession>
<dbReference type="Pfam" id="PF16320">
    <property type="entry name" value="Ribosomal_L12_N"/>
    <property type="match status" value="1"/>
</dbReference>
<evidence type="ECO:0000256" key="5">
    <source>
        <dbReference type="ARBA" id="ARBA00022946"/>
    </source>
</evidence>
<organism evidence="10 11">
    <name type="scientific">Adiantum capillus-veneris</name>
    <name type="common">Maidenhair fern</name>
    <dbReference type="NCBI Taxonomy" id="13818"/>
    <lineage>
        <taxon>Eukaryota</taxon>
        <taxon>Viridiplantae</taxon>
        <taxon>Streptophyta</taxon>
        <taxon>Embryophyta</taxon>
        <taxon>Tracheophyta</taxon>
        <taxon>Polypodiopsida</taxon>
        <taxon>Polypodiidae</taxon>
        <taxon>Polypodiales</taxon>
        <taxon>Pteridineae</taxon>
        <taxon>Pteridaceae</taxon>
        <taxon>Vittarioideae</taxon>
        <taxon>Adiantum</taxon>
    </lineage>
</organism>
<proteinExistence type="inferred from homology"/>
<dbReference type="NCBIfam" id="TIGR00855">
    <property type="entry name" value="L12"/>
    <property type="match status" value="1"/>
</dbReference>
<dbReference type="InterPro" id="IPR014719">
    <property type="entry name" value="Ribosomal_bL12_C/ClpS-like"/>
</dbReference>
<feature type="domain" description="Large ribosomal subunit protein bL12 oligomerization" evidence="9">
    <location>
        <begin position="60"/>
        <end position="110"/>
    </location>
</feature>
<feature type="domain" description="Large ribosomal subunit protein bL12 C-terminal" evidence="8">
    <location>
        <begin position="120"/>
        <end position="187"/>
    </location>
</feature>
<dbReference type="EMBL" id="JABFUD020000005">
    <property type="protein sequence ID" value="KAI5080312.1"/>
    <property type="molecule type" value="Genomic_DNA"/>
</dbReference>
<dbReference type="Proteomes" id="UP000886520">
    <property type="component" value="Chromosome 5"/>
</dbReference>
<keyword evidence="5" id="KW-0809">Transit peptide</keyword>
<dbReference type="PANTHER" id="PTHR45987:SF26">
    <property type="entry name" value="LARGE RIBOSOMAL SUBUNIT PROTEIN BL12CX-RELATED"/>
    <property type="match status" value="1"/>
</dbReference>
<dbReference type="InterPro" id="IPR008932">
    <property type="entry name" value="Ribosomal_bL12_oligo"/>
</dbReference>
<keyword evidence="6" id="KW-0689">Ribosomal protein</keyword>
<evidence type="ECO:0000259" key="8">
    <source>
        <dbReference type="Pfam" id="PF00542"/>
    </source>
</evidence>
<comment type="caution">
    <text evidence="10">The sequence shown here is derived from an EMBL/GenBank/DDBJ whole genome shotgun (WGS) entry which is preliminary data.</text>
</comment>
<dbReference type="Gene3D" id="3.30.1390.10">
    <property type="match status" value="1"/>
</dbReference>
<evidence type="ECO:0000313" key="10">
    <source>
        <dbReference type="EMBL" id="KAI5080312.1"/>
    </source>
</evidence>
<evidence type="ECO:0000256" key="6">
    <source>
        <dbReference type="ARBA" id="ARBA00022980"/>
    </source>
</evidence>